<accession>A0ABR1C9U1</accession>
<evidence type="ECO:0000313" key="3">
    <source>
        <dbReference type="Proteomes" id="UP001303046"/>
    </source>
</evidence>
<evidence type="ECO:0000256" key="1">
    <source>
        <dbReference type="SAM" id="MobiDB-lite"/>
    </source>
</evidence>
<dbReference type="Proteomes" id="UP001303046">
    <property type="component" value="Unassembled WGS sequence"/>
</dbReference>
<keyword evidence="3" id="KW-1185">Reference proteome</keyword>
<name>A0ABR1C9U1_NECAM</name>
<feature type="compositionally biased region" description="Basic and acidic residues" evidence="1">
    <location>
        <begin position="92"/>
        <end position="117"/>
    </location>
</feature>
<protein>
    <submittedName>
        <fullName evidence="2">Uncharacterized protein</fullName>
    </submittedName>
</protein>
<proteinExistence type="predicted"/>
<organism evidence="2 3">
    <name type="scientific">Necator americanus</name>
    <name type="common">Human hookworm</name>
    <dbReference type="NCBI Taxonomy" id="51031"/>
    <lineage>
        <taxon>Eukaryota</taxon>
        <taxon>Metazoa</taxon>
        <taxon>Ecdysozoa</taxon>
        <taxon>Nematoda</taxon>
        <taxon>Chromadorea</taxon>
        <taxon>Rhabditida</taxon>
        <taxon>Rhabditina</taxon>
        <taxon>Rhabditomorpha</taxon>
        <taxon>Strongyloidea</taxon>
        <taxon>Ancylostomatidae</taxon>
        <taxon>Bunostominae</taxon>
        <taxon>Necator</taxon>
    </lineage>
</organism>
<gene>
    <name evidence="2" type="primary">Necator_chrII.g5755</name>
    <name evidence="2" type="ORF">RB195_017962</name>
</gene>
<comment type="caution">
    <text evidence="2">The sequence shown here is derived from an EMBL/GenBank/DDBJ whole genome shotgun (WGS) entry which is preliminary data.</text>
</comment>
<dbReference type="EMBL" id="JAVFWL010000002">
    <property type="protein sequence ID" value="KAK6734487.1"/>
    <property type="molecule type" value="Genomic_DNA"/>
</dbReference>
<sequence length="117" mass="13835">MAGLKDKECRTKFRQRVPIHVGVRTTKKFSDADSFTMCIQDTARETLPLLLPRKKFAFASTEAKSTYNSVRVARNPGEFNQEKRLRRKLRRQLQEDRENERKSRVKEFDRVCEDKNA</sequence>
<feature type="region of interest" description="Disordered" evidence="1">
    <location>
        <begin position="91"/>
        <end position="117"/>
    </location>
</feature>
<evidence type="ECO:0000313" key="2">
    <source>
        <dbReference type="EMBL" id="KAK6734487.1"/>
    </source>
</evidence>
<reference evidence="2 3" key="1">
    <citation type="submission" date="2023-08" db="EMBL/GenBank/DDBJ databases">
        <title>A Necator americanus chromosomal reference genome.</title>
        <authorList>
            <person name="Ilik V."/>
            <person name="Petrzelkova K.J."/>
            <person name="Pardy F."/>
            <person name="Fuh T."/>
            <person name="Niatou-Singa F.S."/>
            <person name="Gouil Q."/>
            <person name="Baker L."/>
            <person name="Ritchie M.E."/>
            <person name="Jex A.R."/>
            <person name="Gazzola D."/>
            <person name="Li H."/>
            <person name="Toshio Fujiwara R."/>
            <person name="Zhan B."/>
            <person name="Aroian R.V."/>
            <person name="Pafco B."/>
            <person name="Schwarz E.M."/>
        </authorList>
    </citation>
    <scope>NUCLEOTIDE SEQUENCE [LARGE SCALE GENOMIC DNA]</scope>
    <source>
        <strain evidence="2 3">Aroian</strain>
        <tissue evidence="2">Whole animal</tissue>
    </source>
</reference>